<evidence type="ECO:0000313" key="3">
    <source>
        <dbReference type="Proteomes" id="UP000198565"/>
    </source>
</evidence>
<dbReference type="STRING" id="334253.SAMN04487943_104170"/>
<organism evidence="2 3">
    <name type="scientific">Gracilibacillus orientalis</name>
    <dbReference type="NCBI Taxonomy" id="334253"/>
    <lineage>
        <taxon>Bacteria</taxon>
        <taxon>Bacillati</taxon>
        <taxon>Bacillota</taxon>
        <taxon>Bacilli</taxon>
        <taxon>Bacillales</taxon>
        <taxon>Bacillaceae</taxon>
        <taxon>Gracilibacillus</taxon>
    </lineage>
</organism>
<feature type="transmembrane region" description="Helical" evidence="1">
    <location>
        <begin position="6"/>
        <end position="25"/>
    </location>
</feature>
<keyword evidence="1" id="KW-1133">Transmembrane helix</keyword>
<gene>
    <name evidence="2" type="ORF">SAMN04487943_104170</name>
</gene>
<dbReference type="Proteomes" id="UP000198565">
    <property type="component" value="Unassembled WGS sequence"/>
</dbReference>
<dbReference type="AlphaFoldDB" id="A0A1I4KUB1"/>
<keyword evidence="1" id="KW-0472">Membrane</keyword>
<dbReference type="RefSeq" id="WP_175495375.1">
    <property type="nucleotide sequence ID" value="NZ_FOTR01000004.1"/>
</dbReference>
<dbReference type="InterPro" id="IPR016977">
    <property type="entry name" value="ComGF"/>
</dbReference>
<proteinExistence type="predicted"/>
<dbReference type="Pfam" id="PF15980">
    <property type="entry name" value="ComGF"/>
    <property type="match status" value="1"/>
</dbReference>
<name>A0A1I4KUB1_9BACI</name>
<sequence>MLESLLTLLFLFILVSWYTQILLMWTHDEKEQLPMVYHFHHVIEFESQTALSIETKNNQLHFMQTNGDLVTISYHNDKIRRRVNSRGHEEILRNIKDFNLTDSGDDIAIELITDSGEQIEKILLKKAQE</sequence>
<protein>
    <submittedName>
        <fullName evidence="2">Putative Competence protein ComGF</fullName>
    </submittedName>
</protein>
<evidence type="ECO:0000256" key="1">
    <source>
        <dbReference type="SAM" id="Phobius"/>
    </source>
</evidence>
<evidence type="ECO:0000313" key="2">
    <source>
        <dbReference type="EMBL" id="SFL82384.1"/>
    </source>
</evidence>
<keyword evidence="3" id="KW-1185">Reference proteome</keyword>
<dbReference type="EMBL" id="FOTR01000004">
    <property type="protein sequence ID" value="SFL82384.1"/>
    <property type="molecule type" value="Genomic_DNA"/>
</dbReference>
<accession>A0A1I4KUB1</accession>
<keyword evidence="1" id="KW-0812">Transmembrane</keyword>
<reference evidence="3" key="1">
    <citation type="submission" date="2016-10" db="EMBL/GenBank/DDBJ databases">
        <authorList>
            <person name="Varghese N."/>
            <person name="Submissions S."/>
        </authorList>
    </citation>
    <scope>NUCLEOTIDE SEQUENCE [LARGE SCALE GENOMIC DNA]</scope>
    <source>
        <strain evidence="3">CGMCC 1.4250</strain>
    </source>
</reference>